<comment type="subunit">
    <text evidence="1">Homodimer or homotrimer. Seems to be a monomer when not phosphorylated.</text>
</comment>
<dbReference type="SUPFAM" id="SSF55804">
    <property type="entry name" value="Phoshotransferase/anion transport protein"/>
    <property type="match status" value="1"/>
</dbReference>
<dbReference type="Proteomes" id="UP000044616">
    <property type="component" value="Unassembled WGS sequence"/>
</dbReference>
<dbReference type="CDD" id="cd00211">
    <property type="entry name" value="PTS_IIA_fru"/>
    <property type="match status" value="1"/>
</dbReference>
<dbReference type="Gene3D" id="3.40.930.10">
    <property type="entry name" value="Mannitol-specific EII, Chain A"/>
    <property type="match status" value="1"/>
</dbReference>
<evidence type="ECO:0000313" key="4">
    <source>
        <dbReference type="Proteomes" id="UP000044616"/>
    </source>
</evidence>
<accession>A0A077UF07</accession>
<sequence length="155" mass="17731">MGHRLIHEENIILNLSATDKESVLSQMSDVLYQNGFVKSTFKDAVIQREEEFATGLPTHLCSVAIPHTDVEHINNRTIGVAILEKEVPFVEMGTLDQQTDVKIVFMLAMDKVDDQLKLLQQLMQIFQSEEKLEQILRTKDRAALATIINEYLEYN</sequence>
<protein>
    <submittedName>
        <fullName evidence="3">Putative PTS transport system IIA component</fullName>
    </submittedName>
</protein>
<reference evidence="3 4" key="1">
    <citation type="submission" date="2014-05" db="EMBL/GenBank/DDBJ databases">
        <authorList>
            <person name="Aslett A.Martin."/>
            <person name="De Silva Nishadi"/>
        </authorList>
    </citation>
    <scope>NUCLEOTIDE SEQUENCE [LARGE SCALE GENOMIC DNA]</scope>
</reference>
<dbReference type="PANTHER" id="PTHR47738:SF3">
    <property type="entry name" value="PHOSPHOTRANSFERASE SYSTEM MANNITOL_FRUCTOSE-SPECIFIC IIA DOMAIN CONTAINING PROTEIN"/>
    <property type="match status" value="1"/>
</dbReference>
<dbReference type="InterPro" id="IPR016152">
    <property type="entry name" value="PTrfase/Anion_transptr"/>
</dbReference>
<dbReference type="AlphaFoldDB" id="A0A077UF07"/>
<proteinExistence type="predicted"/>
<dbReference type="PANTHER" id="PTHR47738">
    <property type="entry name" value="PTS SYSTEM FRUCTOSE-LIKE EIIA COMPONENT-RELATED"/>
    <property type="match status" value="1"/>
</dbReference>
<evidence type="ECO:0000256" key="1">
    <source>
        <dbReference type="ARBA" id="ARBA00011798"/>
    </source>
</evidence>
<name>A0A077UF07_9STAP</name>
<dbReference type="PROSITE" id="PS51094">
    <property type="entry name" value="PTS_EIIA_TYPE_2"/>
    <property type="match status" value="1"/>
</dbReference>
<dbReference type="RefSeq" id="WP_047529206.1">
    <property type="nucleotide sequence ID" value="NZ_CCEH01000002.1"/>
</dbReference>
<dbReference type="InterPro" id="IPR002178">
    <property type="entry name" value="PTS_EIIA_type-2_dom"/>
</dbReference>
<dbReference type="InterPro" id="IPR051541">
    <property type="entry name" value="PTS_SugarTrans_NitroReg"/>
</dbReference>
<evidence type="ECO:0000259" key="2">
    <source>
        <dbReference type="PROSITE" id="PS51094"/>
    </source>
</evidence>
<dbReference type="Pfam" id="PF00359">
    <property type="entry name" value="PTS_EIIA_2"/>
    <property type="match status" value="1"/>
</dbReference>
<dbReference type="EMBL" id="CCEH01000002">
    <property type="protein sequence ID" value="CDR27069.1"/>
    <property type="molecule type" value="Genomic_DNA"/>
</dbReference>
<gene>
    <name evidence="3" type="primary">fruA_1</name>
    <name evidence="3" type="ORF">ERS140147_00334</name>
</gene>
<feature type="domain" description="PTS EIIA type-2" evidence="2">
    <location>
        <begin position="4"/>
        <end position="151"/>
    </location>
</feature>
<organism evidence="3 4">
    <name type="scientific">Staphylococcus schweitzeri</name>
    <dbReference type="NCBI Taxonomy" id="1654388"/>
    <lineage>
        <taxon>Bacteria</taxon>
        <taxon>Bacillati</taxon>
        <taxon>Bacillota</taxon>
        <taxon>Bacilli</taxon>
        <taxon>Bacillales</taxon>
        <taxon>Staphylococcaceae</taxon>
        <taxon>Staphylococcus</taxon>
    </lineage>
</organism>
<evidence type="ECO:0000313" key="3">
    <source>
        <dbReference type="EMBL" id="CDR27069.1"/>
    </source>
</evidence>